<reference evidence="2" key="1">
    <citation type="submission" date="2022-10" db="EMBL/GenBank/DDBJ databases">
        <title>Sifting through the core-genome to identify putative cross-protective antigens against Riemerella anatipestifer.</title>
        <authorList>
            <person name="Zheng X."/>
            <person name="Zhang W."/>
        </authorList>
    </citation>
    <scope>NUCLEOTIDE SEQUENCE</scope>
    <source>
        <strain evidence="2">ZWRA178</strain>
    </source>
</reference>
<organism evidence="2 3">
    <name type="scientific">Riemerella anatipestifer</name>
    <name type="common">Moraxella anatipestifer</name>
    <dbReference type="NCBI Taxonomy" id="34085"/>
    <lineage>
        <taxon>Bacteria</taxon>
        <taxon>Pseudomonadati</taxon>
        <taxon>Bacteroidota</taxon>
        <taxon>Flavobacteriia</taxon>
        <taxon>Flavobacteriales</taxon>
        <taxon>Weeksellaceae</taxon>
        <taxon>Riemerella</taxon>
    </lineage>
</organism>
<dbReference type="RefSeq" id="WP_064964763.1">
    <property type="nucleotide sequence ID" value="NZ_CP029760.1"/>
</dbReference>
<gene>
    <name evidence="2" type="ORF">OKE68_01105</name>
</gene>
<evidence type="ECO:0000313" key="3">
    <source>
        <dbReference type="Proteomes" id="UP001207440"/>
    </source>
</evidence>
<dbReference type="InterPro" id="IPR034660">
    <property type="entry name" value="DinB/YfiT-like"/>
</dbReference>
<comment type="caution">
    <text evidence="2">The sequence shown here is derived from an EMBL/GenBank/DDBJ whole genome shotgun (WGS) entry which is preliminary data.</text>
</comment>
<evidence type="ECO:0000313" key="2">
    <source>
        <dbReference type="EMBL" id="MCW0522918.1"/>
    </source>
</evidence>
<name>A0AAP3AMM9_RIEAN</name>
<dbReference type="Proteomes" id="UP001207440">
    <property type="component" value="Unassembled WGS sequence"/>
</dbReference>
<sequence>MNYHFSNHKAVRKNLLEVLQSSPLEQLLIIPDGFNNNIYWNIAHCVATQQLLHYYLSGNPFRIDSYWIERYKKGTLPNLDVKDSEVEDLGFLLSETSRVLMKDYDDGLFLDYSPYSTSFGIDIKSIKEAIIFNNLHESLHYGYILAQRRALMID</sequence>
<dbReference type="EMBL" id="JAOZYT010000004">
    <property type="protein sequence ID" value="MCW0522918.1"/>
    <property type="molecule type" value="Genomic_DNA"/>
</dbReference>
<feature type="domain" description="DinB-like" evidence="1">
    <location>
        <begin position="9"/>
        <end position="144"/>
    </location>
</feature>
<accession>A0AAP3AMM9</accession>
<protein>
    <submittedName>
        <fullName evidence="2">DinB family protein</fullName>
    </submittedName>
</protein>
<dbReference type="AlphaFoldDB" id="A0AAP3AMM9"/>
<dbReference type="Pfam" id="PF12867">
    <property type="entry name" value="DinB_2"/>
    <property type="match status" value="1"/>
</dbReference>
<proteinExistence type="predicted"/>
<evidence type="ECO:0000259" key="1">
    <source>
        <dbReference type="Pfam" id="PF12867"/>
    </source>
</evidence>
<dbReference type="InterPro" id="IPR024775">
    <property type="entry name" value="DinB-like"/>
</dbReference>
<dbReference type="SUPFAM" id="SSF109854">
    <property type="entry name" value="DinB/YfiT-like putative metalloenzymes"/>
    <property type="match status" value="1"/>
</dbReference>
<dbReference type="Gene3D" id="1.20.120.450">
    <property type="entry name" value="dinb family like domain"/>
    <property type="match status" value="1"/>
</dbReference>